<dbReference type="PROSITE" id="PS50082">
    <property type="entry name" value="WD_REPEATS_2"/>
    <property type="match status" value="9"/>
</dbReference>
<dbReference type="Gene3D" id="3.40.50.300">
    <property type="entry name" value="P-loop containing nucleotide triphosphate hydrolases"/>
    <property type="match status" value="1"/>
</dbReference>
<feature type="domain" description="NWD1/2-like winged helix-turn-helix" evidence="6">
    <location>
        <begin position="486"/>
        <end position="599"/>
    </location>
</feature>
<feature type="repeat" description="WD" evidence="3">
    <location>
        <begin position="1301"/>
        <end position="1343"/>
    </location>
</feature>
<dbReference type="InterPro" id="IPR057588">
    <property type="entry name" value="NWD1/2-like_WH"/>
</dbReference>
<dbReference type="SUPFAM" id="SSF50978">
    <property type="entry name" value="WD40 repeat-like"/>
    <property type="match status" value="2"/>
</dbReference>
<feature type="repeat" description="WD" evidence="3">
    <location>
        <begin position="1344"/>
        <end position="1385"/>
    </location>
</feature>
<organism evidence="7 8">
    <name type="scientific">Coptotermes formosanus</name>
    <name type="common">Formosan subterranean termite</name>
    <dbReference type="NCBI Taxonomy" id="36987"/>
    <lineage>
        <taxon>Eukaryota</taxon>
        <taxon>Metazoa</taxon>
        <taxon>Ecdysozoa</taxon>
        <taxon>Arthropoda</taxon>
        <taxon>Hexapoda</taxon>
        <taxon>Insecta</taxon>
        <taxon>Pterygota</taxon>
        <taxon>Neoptera</taxon>
        <taxon>Polyneoptera</taxon>
        <taxon>Dictyoptera</taxon>
        <taxon>Blattodea</taxon>
        <taxon>Blattoidea</taxon>
        <taxon>Termitoidae</taxon>
        <taxon>Rhinotermitidae</taxon>
        <taxon>Coptotermes</taxon>
    </lineage>
</organism>
<dbReference type="InterPro" id="IPR036322">
    <property type="entry name" value="WD40_repeat_dom_sf"/>
</dbReference>
<dbReference type="SUPFAM" id="SSF52540">
    <property type="entry name" value="P-loop containing nucleoside triphosphate hydrolases"/>
    <property type="match status" value="1"/>
</dbReference>
<dbReference type="Pfam" id="PF00400">
    <property type="entry name" value="WD40"/>
    <property type="match status" value="9"/>
</dbReference>
<feature type="repeat" description="WD" evidence="3">
    <location>
        <begin position="1259"/>
        <end position="1300"/>
    </location>
</feature>
<reference evidence="8" key="1">
    <citation type="submission" date="2020-01" db="EMBL/GenBank/DDBJ databases">
        <title>Draft genome sequence of the Termite Coptotermes fromosanus.</title>
        <authorList>
            <person name="Itakura S."/>
            <person name="Yosikawa Y."/>
            <person name="Umezawa K."/>
        </authorList>
    </citation>
    <scope>NUCLEOTIDE SEQUENCE [LARGE SCALE GENOMIC DNA]</scope>
</reference>
<feature type="region of interest" description="Disordered" evidence="4">
    <location>
        <begin position="1535"/>
        <end position="1623"/>
    </location>
</feature>
<feature type="compositionally biased region" description="Basic and acidic residues" evidence="4">
    <location>
        <begin position="1601"/>
        <end position="1612"/>
    </location>
</feature>
<dbReference type="Pfam" id="PF13191">
    <property type="entry name" value="AAA_16"/>
    <property type="match status" value="1"/>
</dbReference>
<keyword evidence="1 3" id="KW-0853">WD repeat</keyword>
<evidence type="ECO:0000259" key="6">
    <source>
        <dbReference type="Pfam" id="PF25469"/>
    </source>
</evidence>
<feature type="repeat" description="WD" evidence="3">
    <location>
        <begin position="994"/>
        <end position="1035"/>
    </location>
</feature>
<feature type="repeat" description="WD" evidence="3">
    <location>
        <begin position="1095"/>
        <end position="1136"/>
    </location>
</feature>
<dbReference type="InterPro" id="IPR001680">
    <property type="entry name" value="WD40_rpt"/>
</dbReference>
<dbReference type="SMART" id="SM00320">
    <property type="entry name" value="WD40"/>
    <property type="match status" value="13"/>
</dbReference>
<sequence>VELVDMHYGTETDPTYDAPLFEDHLHEIRECHRVSRGCFFLCLVGNKYRPCPLPDKLDLEQFEAIYSTACDLGLKADLLGTWYSRDEASYVLRQPSDVQTEEWRTQCQELQEVIAGAARSLAAGETRAAATKFRYLTHSAVERQFSHAVGLAPGTAHHILAVIRDWEEIEDGQSHFQDVDLEGLPQKRYREQLKNFRDRLAAALPNENRIYLTVPWKPGGLDTEFEEHEAYLSKFRESLSDKLQTLINRSLEEEPEIKARNKTVQEVFQETLSHLALCQQHMSSEEAVDWTGTETLERIKTLMVTSYETSGPGTRHGPVVVQGPHGTGKSSIIGAVYSNCEAWFGRRLLRIVRFSGATPRSAYNLELLRIICQQLCLLLHLSDGFLPKDASFDPLYVNNWFQTLIRRFEETATNELLVILIDDLHRLNPLDSDIVAALSWLPISLPRNVHIVGTTALPPELLKLTPVQRERFRSPDCYIELVPGPGNAALEPRVQASLDELENLYGRLAVARLASFLTCSEFGLSETELLELLMPTSNSAATLTLANGNYNFSTLCAVRRRMKPLICEKLMSGKILLCWRHDLTSEVARRRYLQSQDSLRSAHGEIANLFFSEFSQQGSDAEGEEADASPMESKETPFQTTLQLDDVTYSLRHVEESWIHLLKAGDSNRLKQLTVCNFDFLLAAVQTISVSYLRCVLEHVRCYLLDRDLELVYYTIRKSSDVLTRDPLQLGAQVVCWLRPVADASGDLVSHMITCAMAWCDGYTAPLLVPLNGWLQPPLPLQIKSLHCPAGVKLIEPTPSGQHVVVIPQTGDPQLWHVMSNSLTHTFKGHSGPVLCLAITKQSQYLLTGSDDTSIIVWDLKSLTLKLRIYEHIAPVLSLTTALNNSVIVSGGEDSRIIITSLLTGEVVMKIDHHRGPVTSVKVNTAGDVLVSGSSDSTICLWLLENFSLLNTINLLYPVTMLDISSDSVFLVAACEDNQLYLRSLATGTEIHSLRGQKAEIRSLCLAQDSCRAVVGGADGKIYIFDMHSGRLSRTLTSHASDVTGVKVTDKDDFLLTAGGNRITFWSFRREDAIGPTSGSISPVSSSRKTSQQCQQSHTAPVTCLDISRDGLMAVTGSVDSLVNIWQLNTHELHLTLEGHFASITCVAFSPNGLFAVSGSEDKTVRVWGLTLGLVVSAFKGHQATVTAVAAMLDSRRVVSSDRQGVLAVWLADNATLLHSCIGPGMCLAVTNNMKYAVCGNGDNSLRIWSVNREDERYTVSHSEEVTCFVLTMDSLHVITGSRDMSLKVWQVAGGKLAQVLVGHSDHVTCVAVSILNKSLVVSGSRDANLIVWDINTGNDIHVLTGHLGYVTCVKVTGDGSLAVSGSEDKSIIVWDTKRGRAISSLQLHIPILNLEMSTDASRIAVHLLENRCLPIVCLHNTPATYVKMPTYVAPAKEIEGKYLRPSGPKRPMRRLLKKEVSLDTYTWQKKYGHLTSSIMMAAVDERLKRRFSVSASMEEISKIPTKGNMGSQGIGPEQAALAQSQHFDQLEALWNKRSPPRRRHNQSLSKQNSRTSRRDSSDTGDDRTPGEEIVAMKTPDPQSLGPSVSLVEIEEAPQNAERDPNDPKPAAEGDIQGEETPD</sequence>
<feature type="compositionally biased region" description="Basic and acidic residues" evidence="4">
    <location>
        <begin position="1557"/>
        <end position="1571"/>
    </location>
</feature>
<evidence type="ECO:0000256" key="3">
    <source>
        <dbReference type="PROSITE-ProRule" id="PRU00221"/>
    </source>
</evidence>
<feature type="region of interest" description="Disordered" evidence="4">
    <location>
        <begin position="617"/>
        <end position="637"/>
    </location>
</feature>
<dbReference type="PANTHER" id="PTHR19871">
    <property type="entry name" value="BETA TRANSDUCIN-RELATED PROTEIN"/>
    <property type="match status" value="1"/>
</dbReference>
<dbReference type="PANTHER" id="PTHR19871:SF28">
    <property type="entry name" value="AAA+ ATPASE DOMAIN-CONTAINING PROTEIN"/>
    <property type="match status" value="1"/>
</dbReference>
<feature type="domain" description="Orc1-like AAA ATPase" evidence="5">
    <location>
        <begin position="315"/>
        <end position="442"/>
    </location>
</feature>
<evidence type="ECO:0000256" key="1">
    <source>
        <dbReference type="ARBA" id="ARBA00022574"/>
    </source>
</evidence>
<dbReference type="PROSITE" id="PS00678">
    <property type="entry name" value="WD_REPEATS_1"/>
    <property type="match status" value="3"/>
</dbReference>
<name>A0A6L2PVN7_COPFO</name>
<dbReference type="InParanoid" id="A0A6L2PVN7"/>
<dbReference type="InterPro" id="IPR015943">
    <property type="entry name" value="WD40/YVTN_repeat-like_dom_sf"/>
</dbReference>
<dbReference type="CDD" id="cd00200">
    <property type="entry name" value="WD40"/>
    <property type="match status" value="2"/>
</dbReference>
<dbReference type="PRINTS" id="PR00320">
    <property type="entry name" value="GPROTEINBRPT"/>
</dbReference>
<dbReference type="InterPro" id="IPR052752">
    <property type="entry name" value="NACHT-WD_repeat"/>
</dbReference>
<evidence type="ECO:0000256" key="4">
    <source>
        <dbReference type="SAM" id="MobiDB-lite"/>
    </source>
</evidence>
<feature type="non-terminal residue" evidence="7">
    <location>
        <position position="1"/>
    </location>
</feature>
<evidence type="ECO:0000313" key="8">
    <source>
        <dbReference type="Proteomes" id="UP000502823"/>
    </source>
</evidence>
<dbReference type="InterPro" id="IPR041664">
    <property type="entry name" value="AAA_16"/>
</dbReference>
<keyword evidence="8" id="KW-1185">Reference proteome</keyword>
<evidence type="ECO:0000259" key="5">
    <source>
        <dbReference type="Pfam" id="PF13191"/>
    </source>
</evidence>
<feature type="repeat" description="WD" evidence="3">
    <location>
        <begin position="1137"/>
        <end position="1178"/>
    </location>
</feature>
<dbReference type="Gene3D" id="2.130.10.10">
    <property type="entry name" value="YVTN repeat-like/Quinoprotein amine dehydrogenase"/>
    <property type="match status" value="4"/>
</dbReference>
<dbReference type="EMBL" id="BLKM01000654">
    <property type="protein sequence ID" value="GFG36616.1"/>
    <property type="molecule type" value="Genomic_DNA"/>
</dbReference>
<evidence type="ECO:0000256" key="2">
    <source>
        <dbReference type="ARBA" id="ARBA00022737"/>
    </source>
</evidence>
<gene>
    <name evidence="7" type="ORF">Cfor_05926</name>
</gene>
<dbReference type="Proteomes" id="UP000502823">
    <property type="component" value="Unassembled WGS sequence"/>
</dbReference>
<dbReference type="InterPro" id="IPR020472">
    <property type="entry name" value="WD40_PAC1"/>
</dbReference>
<feature type="repeat" description="WD" evidence="3">
    <location>
        <begin position="1179"/>
        <end position="1220"/>
    </location>
</feature>
<accession>A0A6L2PVN7</accession>
<dbReference type="OrthoDB" id="9990676at2759"/>
<dbReference type="InterPro" id="IPR019775">
    <property type="entry name" value="WD40_repeat_CS"/>
</dbReference>
<feature type="repeat" description="WD" evidence="3">
    <location>
        <begin position="911"/>
        <end position="952"/>
    </location>
</feature>
<dbReference type="FunCoup" id="A0A6L2PVN7">
    <property type="interactions" value="41"/>
</dbReference>
<keyword evidence="2" id="KW-0677">Repeat</keyword>
<feature type="repeat" description="WD" evidence="3">
    <location>
        <begin position="827"/>
        <end position="862"/>
    </location>
</feature>
<comment type="caution">
    <text evidence="7">The sequence shown here is derived from an EMBL/GenBank/DDBJ whole genome shotgun (WGS) entry which is preliminary data.</text>
</comment>
<dbReference type="PROSITE" id="PS50294">
    <property type="entry name" value="WD_REPEATS_REGION"/>
    <property type="match status" value="7"/>
</dbReference>
<dbReference type="InterPro" id="IPR027417">
    <property type="entry name" value="P-loop_NTPase"/>
</dbReference>
<protein>
    <submittedName>
        <fullName evidence="7">Uncharacterized protein</fullName>
    </submittedName>
</protein>
<proteinExistence type="predicted"/>
<evidence type="ECO:0000313" key="7">
    <source>
        <dbReference type="EMBL" id="GFG36616.1"/>
    </source>
</evidence>
<dbReference type="Pfam" id="PF25469">
    <property type="entry name" value="WHD_NWD1"/>
    <property type="match status" value="1"/>
</dbReference>